<accession>A0AAE0NCV9</accession>
<dbReference type="EMBL" id="JAULSN010000002">
    <property type="protein sequence ID" value="KAK3378765.1"/>
    <property type="molecule type" value="Genomic_DNA"/>
</dbReference>
<dbReference type="AlphaFoldDB" id="A0AAE0NCV9"/>
<dbReference type="PANTHER" id="PTHR40619:SF3">
    <property type="entry name" value="FUNGAL STAND N-TERMINAL GOODBYE DOMAIN-CONTAINING PROTEIN"/>
    <property type="match status" value="1"/>
</dbReference>
<feature type="region of interest" description="Disordered" evidence="1">
    <location>
        <begin position="1"/>
        <end position="37"/>
    </location>
</feature>
<proteinExistence type="predicted"/>
<gene>
    <name evidence="2" type="ORF">B0T24DRAFT_609896</name>
</gene>
<reference evidence="2" key="1">
    <citation type="journal article" date="2023" name="Mol. Phylogenet. Evol.">
        <title>Genome-scale phylogeny and comparative genomics of the fungal order Sordariales.</title>
        <authorList>
            <person name="Hensen N."/>
            <person name="Bonometti L."/>
            <person name="Westerberg I."/>
            <person name="Brannstrom I.O."/>
            <person name="Guillou S."/>
            <person name="Cros-Aarteil S."/>
            <person name="Calhoun S."/>
            <person name="Haridas S."/>
            <person name="Kuo A."/>
            <person name="Mondo S."/>
            <person name="Pangilinan J."/>
            <person name="Riley R."/>
            <person name="LaButti K."/>
            <person name="Andreopoulos B."/>
            <person name="Lipzen A."/>
            <person name="Chen C."/>
            <person name="Yan M."/>
            <person name="Daum C."/>
            <person name="Ng V."/>
            <person name="Clum A."/>
            <person name="Steindorff A."/>
            <person name="Ohm R.A."/>
            <person name="Martin F."/>
            <person name="Silar P."/>
            <person name="Natvig D.O."/>
            <person name="Lalanne C."/>
            <person name="Gautier V."/>
            <person name="Ament-Velasquez S.L."/>
            <person name="Kruys A."/>
            <person name="Hutchinson M.I."/>
            <person name="Powell A.J."/>
            <person name="Barry K."/>
            <person name="Miller A.N."/>
            <person name="Grigoriev I.V."/>
            <person name="Debuchy R."/>
            <person name="Gladieux P."/>
            <person name="Hiltunen Thoren M."/>
            <person name="Johannesson H."/>
        </authorList>
    </citation>
    <scope>NUCLEOTIDE SEQUENCE</scope>
    <source>
        <strain evidence="2">CBS 958.72</strain>
    </source>
</reference>
<evidence type="ECO:0000256" key="1">
    <source>
        <dbReference type="SAM" id="MobiDB-lite"/>
    </source>
</evidence>
<feature type="region of interest" description="Disordered" evidence="1">
    <location>
        <begin position="655"/>
        <end position="710"/>
    </location>
</feature>
<dbReference type="Proteomes" id="UP001287356">
    <property type="component" value="Unassembled WGS sequence"/>
</dbReference>
<comment type="caution">
    <text evidence="2">The sequence shown here is derived from an EMBL/GenBank/DDBJ whole genome shotgun (WGS) entry which is preliminary data.</text>
</comment>
<reference evidence="2" key="2">
    <citation type="submission" date="2023-06" db="EMBL/GenBank/DDBJ databases">
        <authorList>
            <consortium name="Lawrence Berkeley National Laboratory"/>
            <person name="Haridas S."/>
            <person name="Hensen N."/>
            <person name="Bonometti L."/>
            <person name="Westerberg I."/>
            <person name="Brannstrom I.O."/>
            <person name="Guillou S."/>
            <person name="Cros-Aarteil S."/>
            <person name="Calhoun S."/>
            <person name="Kuo A."/>
            <person name="Mondo S."/>
            <person name="Pangilinan J."/>
            <person name="Riley R."/>
            <person name="Labutti K."/>
            <person name="Andreopoulos B."/>
            <person name="Lipzen A."/>
            <person name="Chen C."/>
            <person name="Yanf M."/>
            <person name="Daum C."/>
            <person name="Ng V."/>
            <person name="Clum A."/>
            <person name="Steindorff A."/>
            <person name="Ohm R."/>
            <person name="Martin F."/>
            <person name="Silar P."/>
            <person name="Natvig D."/>
            <person name="Lalanne C."/>
            <person name="Gautier V."/>
            <person name="Ament-Velasquez S.L."/>
            <person name="Kruys A."/>
            <person name="Hutchinson M.I."/>
            <person name="Powell A.J."/>
            <person name="Barry K."/>
            <person name="Miller A.N."/>
            <person name="Grigoriev I.V."/>
            <person name="Debuchy R."/>
            <person name="Gladieux P."/>
            <person name="Thoren M.H."/>
            <person name="Johannesson H."/>
        </authorList>
    </citation>
    <scope>NUCLEOTIDE SEQUENCE</scope>
    <source>
        <strain evidence="2">CBS 958.72</strain>
    </source>
</reference>
<name>A0AAE0NCV9_9PEZI</name>
<evidence type="ECO:0000313" key="3">
    <source>
        <dbReference type="Proteomes" id="UP001287356"/>
    </source>
</evidence>
<evidence type="ECO:0000313" key="2">
    <source>
        <dbReference type="EMBL" id="KAK3378765.1"/>
    </source>
</evidence>
<protein>
    <submittedName>
        <fullName evidence="2">Uncharacterized protein</fullName>
    </submittedName>
</protein>
<organism evidence="2 3">
    <name type="scientific">Lasiosphaeria ovina</name>
    <dbReference type="NCBI Taxonomy" id="92902"/>
    <lineage>
        <taxon>Eukaryota</taxon>
        <taxon>Fungi</taxon>
        <taxon>Dikarya</taxon>
        <taxon>Ascomycota</taxon>
        <taxon>Pezizomycotina</taxon>
        <taxon>Sordariomycetes</taxon>
        <taxon>Sordariomycetidae</taxon>
        <taxon>Sordariales</taxon>
        <taxon>Lasiosphaeriaceae</taxon>
        <taxon>Lasiosphaeria</taxon>
    </lineage>
</organism>
<keyword evidence="3" id="KW-1185">Reference proteome</keyword>
<sequence length="710" mass="78914">MVAPSLNRGRELSSVGFSEVGLTPTEPNRPPKGRGGRLAFDDDDVDMAANFIDSQAPRFHPAFQEPSSLNRTTMRYEPQEIQEWNERLNELRGTIQNVAKRVNLPPDVDNYTWEHVHIELVKAKDTATESDRRGKNLIRKAYRKLASISSILAPGLSAFPDELCVLHGGLSVIFTLARQDEMNRLKIMNAFERVPNIVEMAQNKAAMVSPETDHPKTMQLHRHIGLLRKTLVTTLPPLIDILVPRTFVNKFKSPFRSWKIDRLLDEVSAKAEAVQVCAASIVDNWIADTYNASMSMRAQLEDIYREQKMMRMSITAAEGKTDLLNLIVEHLNINRTRLLMGGGGLGVDMSDAGTALLGYTAKDLLDILHVSHRRILQDEDKILRGGSLLAETGTHHAITSELMKRPAMQEFQSEDGPSILVVDGHFDRAKLGKINLLSHFCAILSQALRQKAVDELYDSPLASPTIMSPRPGSFSIDTRAPPVTMIVIEYFCALHVTQDSKSGDLYGPQGLVRSLAVQLLHAAALNDWVGRGPDDAVPLPHLRDYGDDEDDALRDLRVDALCRLLVALVRLVPSDVRVFCLVDGWSAFEREVWRADYELVLGTFREIIALDQGQGPSFKLLLTSPASCRWLGNFALERQKISLRNLDTGRVKNERVGPRNALRPGTGRAKTMAATSTGSGLGSGFGEESDIEKDEGYPWANEGYDRRSSA</sequence>
<dbReference type="PANTHER" id="PTHR40619">
    <property type="entry name" value="FUNGAL STAND N-TERMINAL GOODBYE DOMAIN-CONTAINING PROTEIN"/>
    <property type="match status" value="1"/>
</dbReference>